<accession>A0A0D3DKE9</accession>
<reference evidence="1 2" key="1">
    <citation type="journal article" date="2014" name="Genome Biol.">
        <title>Transcriptome and methylome profiling reveals relics of genome dominance in the mesopolyploid Brassica oleracea.</title>
        <authorList>
            <person name="Parkin I.A."/>
            <person name="Koh C."/>
            <person name="Tang H."/>
            <person name="Robinson S.J."/>
            <person name="Kagale S."/>
            <person name="Clarke W.E."/>
            <person name="Town C.D."/>
            <person name="Nixon J."/>
            <person name="Krishnakumar V."/>
            <person name="Bidwell S.L."/>
            <person name="Denoeud F."/>
            <person name="Belcram H."/>
            <person name="Links M.G."/>
            <person name="Just J."/>
            <person name="Clarke C."/>
            <person name="Bender T."/>
            <person name="Huebert T."/>
            <person name="Mason A.S."/>
            <person name="Pires J.C."/>
            <person name="Barker G."/>
            <person name="Moore J."/>
            <person name="Walley P.G."/>
            <person name="Manoli S."/>
            <person name="Batley J."/>
            <person name="Edwards D."/>
            <person name="Nelson M.N."/>
            <person name="Wang X."/>
            <person name="Paterson A.H."/>
            <person name="King G."/>
            <person name="Bancroft I."/>
            <person name="Chalhoub B."/>
            <person name="Sharpe A.G."/>
        </authorList>
    </citation>
    <scope>NUCLEOTIDE SEQUENCE</scope>
    <source>
        <strain evidence="1 2">cv. TO1000</strain>
    </source>
</reference>
<dbReference type="HOGENOM" id="CLU_009222_0_0_1"/>
<dbReference type="AlphaFoldDB" id="A0A0D3DKE9"/>
<name>A0A0D3DKE9_BRAOL</name>
<dbReference type="Gramene" id="Bo8g024400.1">
    <property type="protein sequence ID" value="Bo8g024400.1"/>
    <property type="gene ID" value="Bo8g024400"/>
</dbReference>
<reference evidence="1" key="2">
    <citation type="submission" date="2015-03" db="UniProtKB">
        <authorList>
            <consortium name="EnsemblPlants"/>
        </authorList>
    </citation>
    <scope>IDENTIFICATION</scope>
</reference>
<organism evidence="1 2">
    <name type="scientific">Brassica oleracea var. oleracea</name>
    <dbReference type="NCBI Taxonomy" id="109376"/>
    <lineage>
        <taxon>Eukaryota</taxon>
        <taxon>Viridiplantae</taxon>
        <taxon>Streptophyta</taxon>
        <taxon>Embryophyta</taxon>
        <taxon>Tracheophyta</taxon>
        <taxon>Spermatophyta</taxon>
        <taxon>Magnoliopsida</taxon>
        <taxon>eudicotyledons</taxon>
        <taxon>Gunneridae</taxon>
        <taxon>Pentapetalae</taxon>
        <taxon>rosids</taxon>
        <taxon>malvids</taxon>
        <taxon>Brassicales</taxon>
        <taxon>Brassicaceae</taxon>
        <taxon>Brassiceae</taxon>
        <taxon>Brassica</taxon>
    </lineage>
</organism>
<keyword evidence="2" id="KW-1185">Reference proteome</keyword>
<proteinExistence type="predicted"/>
<evidence type="ECO:0000313" key="2">
    <source>
        <dbReference type="Proteomes" id="UP000032141"/>
    </source>
</evidence>
<dbReference type="Proteomes" id="UP000032141">
    <property type="component" value="Chromosome C8"/>
</dbReference>
<protein>
    <submittedName>
        <fullName evidence="1">Uncharacterized protein</fullName>
    </submittedName>
</protein>
<evidence type="ECO:0000313" key="1">
    <source>
        <dbReference type="EnsemblPlants" id="Bo8g024400.1"/>
    </source>
</evidence>
<sequence length="587" mass="67335">MFEANQRRIFSRFEVREFCDNLVEGVVIALKDVSKIQKKSTTTRAPVAKPSLFINEKPKGKYENNLEDLKDFSDSLPIFDKYDEELTESLMICEDNCDLPFPEPNFTFDEEQTIAELTFLQQVLPTSRAVLDTRRPLEDGLGPIFDEEDKLGPTYDEKAPSMTSINMENHLCFDPGTTPTPLTTYIQEHCEKLDLINFLSEMCVKISSQDVKRFGFDKFLKHSKGCDHFEESLELDLHQPNFCARNLFDSFVFKENSFNLSCYRYALNTGNLFASTCALDEFMVKTLLEQKSLRAKTEFCCDSVLKSDLELLYSNSDHVRDVLKMSYDISCLESILIYNTFFYKSADPWISNSQFEIDLLCSKSEKLAHVLNLFFSNCAITCPGTILCKTLTLMGFDKHDQSPIGVRNRSRDRAYKFEIWRWKYLRKTTSKLQGRGGNDVPLGSAPGKTDMHGLIMGTSKDICLLFDSYLPNNEASTHEITWRMFSTQLWSSSKKNQIKRSSYVTVMPFTNQVIFSSRELRPPEKLEMANLLSDEPTTNSIMTKVITHVLNVQEILGLDGLQKESKTDLFGPNGETDKNWLRKKDGF</sequence>
<dbReference type="EnsemblPlants" id="Bo8g024400.1">
    <property type="protein sequence ID" value="Bo8g024400.1"/>
    <property type="gene ID" value="Bo8g024400"/>
</dbReference>